<feature type="domain" description="WSC" evidence="2">
    <location>
        <begin position="235"/>
        <end position="329"/>
    </location>
</feature>
<reference evidence="4" key="1">
    <citation type="journal article" date="2012" name="Nat. Genet.">
        <title>Lifestyle transitions in plant pathogenic Colletotrichum fungi deciphered by genome and transcriptome analyses.</title>
        <authorList>
            <person name="O'Connell R.J."/>
            <person name="Thon M.R."/>
            <person name="Hacquard S."/>
            <person name="Amyotte S.G."/>
            <person name="Kleemann J."/>
            <person name="Torres M.F."/>
            <person name="Damm U."/>
            <person name="Buiate E.A."/>
            <person name="Epstein L."/>
            <person name="Alkan N."/>
            <person name="Altmueller J."/>
            <person name="Alvarado-Balderrama L."/>
            <person name="Bauser C.A."/>
            <person name="Becker C."/>
            <person name="Birren B.W."/>
            <person name="Chen Z."/>
            <person name="Choi J."/>
            <person name="Crouch J.A."/>
            <person name="Duvick J.P."/>
            <person name="Farman M.A."/>
            <person name="Gan P."/>
            <person name="Heiman D."/>
            <person name="Henrissat B."/>
            <person name="Howard R.J."/>
            <person name="Kabbage M."/>
            <person name="Koch C."/>
            <person name="Kracher B."/>
            <person name="Kubo Y."/>
            <person name="Law A.D."/>
            <person name="Lebrun M.-H."/>
            <person name="Lee Y.-H."/>
            <person name="Miyara I."/>
            <person name="Moore N."/>
            <person name="Neumann U."/>
            <person name="Nordstroem K."/>
            <person name="Panaccione D.G."/>
            <person name="Panstruga R."/>
            <person name="Place M."/>
            <person name="Proctor R.H."/>
            <person name="Prusky D."/>
            <person name="Rech G."/>
            <person name="Reinhardt R."/>
            <person name="Rollins J.A."/>
            <person name="Rounsley S."/>
            <person name="Schardl C.L."/>
            <person name="Schwartz D.C."/>
            <person name="Shenoy N."/>
            <person name="Shirasu K."/>
            <person name="Sikhakolli U.R."/>
            <person name="Stueber K."/>
            <person name="Sukno S.A."/>
            <person name="Sweigard J.A."/>
            <person name="Takano Y."/>
            <person name="Takahara H."/>
            <person name="Trail F."/>
            <person name="van der Does H.C."/>
            <person name="Voll L.M."/>
            <person name="Will I."/>
            <person name="Young S."/>
            <person name="Zeng Q."/>
            <person name="Zhang J."/>
            <person name="Zhou S."/>
            <person name="Dickman M.B."/>
            <person name="Schulze-Lefert P."/>
            <person name="Ver Loren van Themaat E."/>
            <person name="Ma L.-J."/>
            <person name="Vaillancourt L.J."/>
        </authorList>
    </citation>
    <scope>NUCLEOTIDE SEQUENCE [LARGE SCALE GENOMIC DNA]</scope>
    <source>
        <strain evidence="4">IMI 349063</strain>
    </source>
</reference>
<dbReference type="InterPro" id="IPR002889">
    <property type="entry name" value="WSC_carb-bd"/>
</dbReference>
<evidence type="ECO:0000256" key="1">
    <source>
        <dbReference type="SAM" id="MobiDB-lite"/>
    </source>
</evidence>
<organism evidence="3 4">
    <name type="scientific">Colletotrichum higginsianum (strain IMI 349063)</name>
    <name type="common">Crucifer anthracnose fungus</name>
    <dbReference type="NCBI Taxonomy" id="759273"/>
    <lineage>
        <taxon>Eukaryota</taxon>
        <taxon>Fungi</taxon>
        <taxon>Dikarya</taxon>
        <taxon>Ascomycota</taxon>
        <taxon>Pezizomycotina</taxon>
        <taxon>Sordariomycetes</taxon>
        <taxon>Hypocreomycetidae</taxon>
        <taxon>Glomerellales</taxon>
        <taxon>Glomerellaceae</taxon>
        <taxon>Colletotrichum</taxon>
        <taxon>Colletotrichum destructivum species complex</taxon>
    </lineage>
</organism>
<dbReference type="PROSITE" id="PS51212">
    <property type="entry name" value="WSC"/>
    <property type="match status" value="1"/>
</dbReference>
<dbReference type="STRING" id="759273.H1V3Y8"/>
<sequence>MFVCEAISGIDDVAVFYNIVGLPETTTTTTSSTTSSSSSTTTTTTTATSSTTSSSSSTTTTTTTEATSTTTSSSSSTTTTTTTTEATSTTTSSSTTSSSSSTTTTVASSSTTSSSSSGSSPGSTLMATSSLSSSESTALPSLSLSLNTSSSFEMIITSSLSVLTSSGLSISTSIETLTTSTSQFPTSFSQSLSTTSSIQTSSITTTLSSPSRLSPTSSNAITGSVIATNLPNVDNYAFIGCLGSPSGYESFVQVGQDPNMTQERCVNLSQGRQYGGVFNDTCFVSDSLQRTALLTAASCNLPCPGNAGQICGGLANATTLGRRTYYGSQVSRRAAPPNILLTLFGRVETLGSTTIPSNSGPSGSTIGPPLSSVSLVPLSGSSSLNSPTLPDPSSLVTLENMPTGFSSVSLSLDGVEPIVTSGTTTRIR</sequence>
<feature type="non-terminal residue" evidence="3">
    <location>
        <position position="428"/>
    </location>
</feature>
<dbReference type="VEuPathDB" id="FungiDB:CH63R_04622"/>
<evidence type="ECO:0000313" key="3">
    <source>
        <dbReference type="EMBL" id="CCF34940.1"/>
    </source>
</evidence>
<dbReference type="AlphaFoldDB" id="H1V3Y8"/>
<evidence type="ECO:0000313" key="4">
    <source>
        <dbReference type="Proteomes" id="UP000007174"/>
    </source>
</evidence>
<name>H1V3Y8_COLHI</name>
<dbReference type="Pfam" id="PF01822">
    <property type="entry name" value="WSC"/>
    <property type="match status" value="1"/>
</dbReference>
<evidence type="ECO:0000259" key="2">
    <source>
        <dbReference type="PROSITE" id="PS51212"/>
    </source>
</evidence>
<dbReference type="Proteomes" id="UP000007174">
    <property type="component" value="Unassembled WGS sequence"/>
</dbReference>
<dbReference type="SMART" id="SM00321">
    <property type="entry name" value="WSC"/>
    <property type="match status" value="1"/>
</dbReference>
<proteinExistence type="predicted"/>
<dbReference type="eggNOG" id="ENOG502RW37">
    <property type="taxonomic scope" value="Eukaryota"/>
</dbReference>
<dbReference type="HOGENOM" id="CLU_641860_0_0_1"/>
<accession>H1V3Y8</accession>
<dbReference type="EMBL" id="CACQ02001338">
    <property type="protein sequence ID" value="CCF34940.1"/>
    <property type="molecule type" value="Genomic_DNA"/>
</dbReference>
<feature type="region of interest" description="Disordered" evidence="1">
    <location>
        <begin position="25"/>
        <end position="129"/>
    </location>
</feature>
<protein>
    <recommendedName>
        <fullName evidence="2">WSC domain-containing protein</fullName>
    </recommendedName>
</protein>
<gene>
    <name evidence="3" type="ORF">CH063_06839</name>
</gene>